<evidence type="ECO:0000313" key="2">
    <source>
        <dbReference type="Proteomes" id="UP000828048"/>
    </source>
</evidence>
<comment type="caution">
    <text evidence="1">The sequence shown here is derived from an EMBL/GenBank/DDBJ whole genome shotgun (WGS) entry which is preliminary data.</text>
</comment>
<dbReference type="EMBL" id="CM037151">
    <property type="protein sequence ID" value="KAH7842707.1"/>
    <property type="molecule type" value="Genomic_DNA"/>
</dbReference>
<protein>
    <submittedName>
        <fullName evidence="1">Uncharacterized protein</fullName>
    </submittedName>
</protein>
<evidence type="ECO:0000313" key="1">
    <source>
        <dbReference type="EMBL" id="KAH7842707.1"/>
    </source>
</evidence>
<keyword evidence="2" id="KW-1185">Reference proteome</keyword>
<proteinExistence type="predicted"/>
<sequence>MINVFQEEVAGCLVVLQRGTKAVSRSLKAGLQFPAGRVARFLKKGRYAERISIVTVLKYLAAERGMRRGTTRRIGLFRGTFSFAQH</sequence>
<organism evidence="1 2">
    <name type="scientific">Vaccinium darrowii</name>
    <dbReference type="NCBI Taxonomy" id="229202"/>
    <lineage>
        <taxon>Eukaryota</taxon>
        <taxon>Viridiplantae</taxon>
        <taxon>Streptophyta</taxon>
        <taxon>Embryophyta</taxon>
        <taxon>Tracheophyta</taxon>
        <taxon>Spermatophyta</taxon>
        <taxon>Magnoliopsida</taxon>
        <taxon>eudicotyledons</taxon>
        <taxon>Gunneridae</taxon>
        <taxon>Pentapetalae</taxon>
        <taxon>asterids</taxon>
        <taxon>Ericales</taxon>
        <taxon>Ericaceae</taxon>
        <taxon>Vaccinioideae</taxon>
        <taxon>Vaccinieae</taxon>
        <taxon>Vaccinium</taxon>
    </lineage>
</organism>
<name>A0ACB7XP91_9ERIC</name>
<reference evidence="1 2" key="1">
    <citation type="journal article" date="2021" name="Hortic Res">
        <title>High-quality reference genome and annotation aids understanding of berry development for evergreen blueberry (Vaccinium darrowii).</title>
        <authorList>
            <person name="Yu J."/>
            <person name="Hulse-Kemp A.M."/>
            <person name="Babiker E."/>
            <person name="Staton M."/>
        </authorList>
    </citation>
    <scope>NUCLEOTIDE SEQUENCE [LARGE SCALE GENOMIC DNA]</scope>
    <source>
        <strain evidence="2">cv. NJ 8807/NJ 8810</strain>
        <tissue evidence="1">Young leaf</tissue>
    </source>
</reference>
<gene>
    <name evidence="1" type="ORF">Vadar_008290</name>
</gene>
<accession>A0ACB7XP91</accession>
<dbReference type="Proteomes" id="UP000828048">
    <property type="component" value="Chromosome 1"/>
</dbReference>